<feature type="region of interest" description="Disordered" evidence="1">
    <location>
        <begin position="1"/>
        <end position="136"/>
    </location>
</feature>
<evidence type="ECO:0000256" key="1">
    <source>
        <dbReference type="SAM" id="MobiDB-lite"/>
    </source>
</evidence>
<organism evidence="2 3">
    <name type="scientific">Meganyctiphanes norvegica</name>
    <name type="common">Northern krill</name>
    <name type="synonym">Thysanopoda norvegica</name>
    <dbReference type="NCBI Taxonomy" id="48144"/>
    <lineage>
        <taxon>Eukaryota</taxon>
        <taxon>Metazoa</taxon>
        <taxon>Ecdysozoa</taxon>
        <taxon>Arthropoda</taxon>
        <taxon>Crustacea</taxon>
        <taxon>Multicrustacea</taxon>
        <taxon>Malacostraca</taxon>
        <taxon>Eumalacostraca</taxon>
        <taxon>Eucarida</taxon>
        <taxon>Euphausiacea</taxon>
        <taxon>Euphausiidae</taxon>
        <taxon>Meganyctiphanes</taxon>
    </lineage>
</organism>
<dbReference type="EMBL" id="CAXKWB010044910">
    <property type="protein sequence ID" value="CAL4161639.1"/>
    <property type="molecule type" value="Genomic_DNA"/>
</dbReference>
<dbReference type="AlphaFoldDB" id="A0AAV2S3B5"/>
<feature type="compositionally biased region" description="Low complexity" evidence="1">
    <location>
        <begin position="209"/>
        <end position="250"/>
    </location>
</feature>
<feature type="compositionally biased region" description="Basic and acidic residues" evidence="1">
    <location>
        <begin position="251"/>
        <end position="261"/>
    </location>
</feature>
<proteinExistence type="predicted"/>
<name>A0AAV2S3B5_MEGNR</name>
<feature type="compositionally biased region" description="Basic and acidic residues" evidence="1">
    <location>
        <begin position="82"/>
        <end position="95"/>
    </location>
</feature>
<evidence type="ECO:0000313" key="2">
    <source>
        <dbReference type="EMBL" id="CAL4161639.1"/>
    </source>
</evidence>
<feature type="non-terminal residue" evidence="2">
    <location>
        <position position="288"/>
    </location>
</feature>
<evidence type="ECO:0000313" key="3">
    <source>
        <dbReference type="Proteomes" id="UP001497623"/>
    </source>
</evidence>
<dbReference type="Proteomes" id="UP001497623">
    <property type="component" value="Unassembled WGS sequence"/>
</dbReference>
<feature type="compositionally biased region" description="Polar residues" evidence="1">
    <location>
        <begin position="63"/>
        <end position="80"/>
    </location>
</feature>
<sequence length="288" mass="30772">MSDPKAESLSAEMGTDPVVNLLSEAWSQPGPPQLPTQHLDNDSQQGEKDNSESQMTEEDTESSVDLLSSSGTYSAESQSEGDILHQNKISSEKCENIQVTATEQETPEECADVKSNGTNSEPTNVSSNSGNDSMKLLHEEDEDDNKDIISADKVLIENGIDNIASIEEEQRKDLSLVTDDGIDPFSPKELSQSHCNGGDLTASGTDTTDSAVVVDEPSSSVDEVDGSAASTSSSPLKASSEPSSRRSSGRSSRDAEEESSRRGSRTLGDTKGVYRLSMKLSPNLFNMV</sequence>
<accession>A0AAV2S3B5</accession>
<protein>
    <submittedName>
        <fullName evidence="2">Uncharacterized protein</fullName>
    </submittedName>
</protein>
<gene>
    <name evidence="2" type="ORF">MNOR_LOCUS32660</name>
</gene>
<keyword evidence="3" id="KW-1185">Reference proteome</keyword>
<reference evidence="2 3" key="1">
    <citation type="submission" date="2024-05" db="EMBL/GenBank/DDBJ databases">
        <authorList>
            <person name="Wallberg A."/>
        </authorList>
    </citation>
    <scope>NUCLEOTIDE SEQUENCE [LARGE SCALE GENOMIC DNA]</scope>
</reference>
<comment type="caution">
    <text evidence="2">The sequence shown here is derived from an EMBL/GenBank/DDBJ whole genome shotgun (WGS) entry which is preliminary data.</text>
</comment>
<feature type="compositionally biased region" description="Polar residues" evidence="1">
    <location>
        <begin position="115"/>
        <end position="132"/>
    </location>
</feature>
<feature type="compositionally biased region" description="Basic and acidic residues" evidence="1">
    <location>
        <begin position="39"/>
        <end position="51"/>
    </location>
</feature>
<feature type="region of interest" description="Disordered" evidence="1">
    <location>
        <begin position="167"/>
        <end position="275"/>
    </location>
</feature>